<gene>
    <name evidence="3" type="ORF">NEMVEDRAFT_v1g239681</name>
</gene>
<dbReference type="UniPathway" id="UPA00378"/>
<evidence type="ECO:0000256" key="2">
    <source>
        <dbReference type="SAM" id="Phobius"/>
    </source>
</evidence>
<name>A7RNZ8_NEMVE</name>
<dbReference type="GO" id="GO:0008455">
    <property type="term" value="F:alpha-1,6-mannosylglycoprotein 2-beta-N-acetylglucosaminyltransferase activity"/>
    <property type="evidence" value="ECO:0000318"/>
    <property type="project" value="GO_Central"/>
</dbReference>
<feature type="transmembrane region" description="Helical" evidence="2">
    <location>
        <begin position="391"/>
        <end position="414"/>
    </location>
</feature>
<keyword evidence="2" id="KW-0472">Membrane</keyword>
<organism evidence="3 4">
    <name type="scientific">Nematostella vectensis</name>
    <name type="common">Starlet sea anemone</name>
    <dbReference type="NCBI Taxonomy" id="45351"/>
    <lineage>
        <taxon>Eukaryota</taxon>
        <taxon>Metazoa</taxon>
        <taxon>Cnidaria</taxon>
        <taxon>Anthozoa</taxon>
        <taxon>Hexacorallia</taxon>
        <taxon>Actiniaria</taxon>
        <taxon>Edwardsiidae</taxon>
        <taxon>Nematostella</taxon>
    </lineage>
</organism>
<keyword evidence="2" id="KW-0812">Transmembrane</keyword>
<dbReference type="PANTHER" id="PTHR12871">
    <property type="entry name" value="BETA-1,2-N-ACETYLGLUCOSAMINYLTRANSFERASE II"/>
    <property type="match status" value="1"/>
</dbReference>
<dbReference type="Proteomes" id="UP000001593">
    <property type="component" value="Unassembled WGS sequence"/>
</dbReference>
<proteinExistence type="predicted"/>
<feature type="binding site" evidence="1">
    <location>
        <position position="288"/>
    </location>
    <ligand>
        <name>Mn(2+)</name>
        <dbReference type="ChEBI" id="CHEBI:29035"/>
    </ligand>
</feature>
<dbReference type="GO" id="GO:0006487">
    <property type="term" value="P:protein N-linked glycosylation"/>
    <property type="evidence" value="ECO:0000318"/>
    <property type="project" value="GO_Central"/>
</dbReference>
<dbReference type="eggNOG" id="ENOG502SSG0">
    <property type="taxonomic scope" value="Eukaryota"/>
</dbReference>
<evidence type="ECO:0000313" key="3">
    <source>
        <dbReference type="EMBL" id="EDO46826.1"/>
    </source>
</evidence>
<protein>
    <submittedName>
        <fullName evidence="3">Uncharacterized protein</fullName>
    </submittedName>
</protein>
<dbReference type="KEGG" id="nve:5518907"/>
<dbReference type="HOGENOM" id="CLU_661062_0_0_1"/>
<dbReference type="AlphaFoldDB" id="A7RNZ8"/>
<reference evidence="3 4" key="1">
    <citation type="journal article" date="2007" name="Science">
        <title>Sea anemone genome reveals ancestral eumetazoan gene repertoire and genomic organization.</title>
        <authorList>
            <person name="Putnam N.H."/>
            <person name="Srivastava M."/>
            <person name="Hellsten U."/>
            <person name="Dirks B."/>
            <person name="Chapman J."/>
            <person name="Salamov A."/>
            <person name="Terry A."/>
            <person name="Shapiro H."/>
            <person name="Lindquist E."/>
            <person name="Kapitonov V.V."/>
            <person name="Jurka J."/>
            <person name="Genikhovich G."/>
            <person name="Grigoriev I.V."/>
            <person name="Lucas S.M."/>
            <person name="Steele R.E."/>
            <person name="Finnerty J.R."/>
            <person name="Technau U."/>
            <person name="Martindale M.Q."/>
            <person name="Rokhsar D.S."/>
        </authorList>
    </citation>
    <scope>NUCLEOTIDE SEQUENCE [LARGE SCALE GENOMIC DNA]</scope>
    <source>
        <strain evidence="4">CH2 X CH6</strain>
    </source>
</reference>
<dbReference type="PANTHER" id="PTHR12871:SF4">
    <property type="entry name" value="ALPHA-1,6-MANNOSYL-GLYCOPROTEIN 2-BETA-N-ACETYLGLUCOSAMINYLTRANSFERASE"/>
    <property type="match status" value="1"/>
</dbReference>
<dbReference type="InParanoid" id="A7RNZ8"/>
<dbReference type="GO" id="GO:0009312">
    <property type="term" value="P:oligosaccharide biosynthetic process"/>
    <property type="evidence" value="ECO:0007669"/>
    <property type="project" value="InterPro"/>
</dbReference>
<feature type="transmembrane region" description="Helical" evidence="2">
    <location>
        <begin position="20"/>
        <end position="38"/>
    </location>
</feature>
<evidence type="ECO:0000313" key="4">
    <source>
        <dbReference type="Proteomes" id="UP000001593"/>
    </source>
</evidence>
<dbReference type="InterPro" id="IPR029044">
    <property type="entry name" value="Nucleotide-diphossugar_trans"/>
</dbReference>
<dbReference type="OMA" id="PTISRIW"/>
<comment type="cofactor">
    <cofactor evidence="1">
        <name>Mn(2+)</name>
        <dbReference type="ChEBI" id="CHEBI:29035"/>
    </cofactor>
</comment>
<dbReference type="PhylomeDB" id="A7RNZ8"/>
<keyword evidence="2" id="KW-1133">Transmembrane helix</keyword>
<dbReference type="Gene3D" id="3.90.550.10">
    <property type="entry name" value="Spore Coat Polysaccharide Biosynthesis Protein SpsA, Chain A"/>
    <property type="match status" value="1"/>
</dbReference>
<dbReference type="OrthoDB" id="5978443at2759"/>
<dbReference type="EMBL" id="DS469524">
    <property type="protein sequence ID" value="EDO46826.1"/>
    <property type="molecule type" value="Genomic_DNA"/>
</dbReference>
<accession>A7RNZ8</accession>
<keyword evidence="1" id="KW-0464">Manganese</keyword>
<keyword evidence="1" id="KW-0479">Metal-binding</keyword>
<keyword evidence="4" id="KW-1185">Reference proteome</keyword>
<evidence type="ECO:0000256" key="1">
    <source>
        <dbReference type="PIRSR" id="PIRSR607754-2"/>
    </source>
</evidence>
<dbReference type="InterPro" id="IPR007754">
    <property type="entry name" value="GlcNAc_II"/>
</dbReference>
<dbReference type="GO" id="GO:0046872">
    <property type="term" value="F:metal ion binding"/>
    <property type="evidence" value="ECO:0007669"/>
    <property type="project" value="UniProtKB-KW"/>
</dbReference>
<feature type="binding site" evidence="1">
    <location>
        <position position="177"/>
    </location>
    <ligand>
        <name>Mn(2+)</name>
        <dbReference type="ChEBI" id="CHEBI:29035"/>
    </ligand>
</feature>
<dbReference type="GO" id="GO:0000139">
    <property type="term" value="C:Golgi membrane"/>
    <property type="evidence" value="ECO:0000318"/>
    <property type="project" value="GO_Central"/>
</dbReference>
<dbReference type="Pfam" id="PF05060">
    <property type="entry name" value="MGAT2"/>
    <property type="match status" value="1"/>
</dbReference>
<sequence>MNWVFILRRFCRLRSFRRTVIFLVVILVQIWLAVPVIFQHIKDNWPETFDVSVPDNFQPPFLPIVIFSSYRPKYLEKTLRSIASSGNVQPTTPCLFILHHTKHSTMDDINETYKVLGKITFCRKLVSTYGNDKEERTPAVLKSHWWLVMKKIFEEKDPFQLKSNSTYTGDVFFIEDDAILSPDFMEVMWFSLYVKNTFPETLFSTLQGMGSENLVEHQPDTFVISQVPVVESVCYSFNVTAWNYIKKVEKESVAYTEKDWPLALGLLLFYDRNETVQIVAPTISRIWHVGGKDLSSTDQSDIQFGSDNLPPWKKAKEQRYLNMHKARILPGIRDMYGRLCHPCELESRVTKFPSSNFPCRCFCPVSNFKKYWNWQIAAFVPATKRMVHCQLVSHLMIMVVFIITGVVMFGYLMVSK</sequence>
<dbReference type="GO" id="GO:0005795">
    <property type="term" value="C:Golgi stack"/>
    <property type="evidence" value="ECO:0007669"/>
    <property type="project" value="InterPro"/>
</dbReference>